<dbReference type="InterPro" id="IPR005467">
    <property type="entry name" value="His_kinase_dom"/>
</dbReference>
<dbReference type="Gene3D" id="2.130.10.10">
    <property type="entry name" value="YVTN repeat-like/Quinoprotein amine dehydrogenase"/>
    <property type="match status" value="2"/>
</dbReference>
<accession>A0A0F5JPQ0</accession>
<dbReference type="Gene3D" id="3.40.50.2300">
    <property type="match status" value="1"/>
</dbReference>
<feature type="domain" description="Histidine kinase" evidence="10">
    <location>
        <begin position="831"/>
        <end position="1046"/>
    </location>
</feature>
<dbReference type="RefSeq" id="WP_028727830.1">
    <property type="nucleotide sequence ID" value="NZ_AUAE01000019.1"/>
</dbReference>
<evidence type="ECO:0000256" key="3">
    <source>
        <dbReference type="ARBA" id="ARBA00022553"/>
    </source>
</evidence>
<dbReference type="Gene3D" id="3.30.565.10">
    <property type="entry name" value="Histidine kinase-like ATPase, C-terminal domain"/>
    <property type="match status" value="1"/>
</dbReference>
<organism evidence="12 13">
    <name type="scientific">Parabacteroides gordonii MS-1 = DSM 23371</name>
    <dbReference type="NCBI Taxonomy" id="1203610"/>
    <lineage>
        <taxon>Bacteria</taxon>
        <taxon>Pseudomonadati</taxon>
        <taxon>Bacteroidota</taxon>
        <taxon>Bacteroidia</taxon>
        <taxon>Bacteroidales</taxon>
        <taxon>Tannerellaceae</taxon>
        <taxon>Parabacteroides</taxon>
    </lineage>
</organism>
<gene>
    <name evidence="12" type="ORF">HMPREF1536_00536</name>
</gene>
<keyword evidence="5" id="KW-0238">DNA-binding</keyword>
<dbReference type="FunFam" id="2.130.10.10:FF:000891">
    <property type="entry name" value="Two-component system sensor histidine kinase/response regulator, hybrid (One-component system)"/>
    <property type="match status" value="1"/>
</dbReference>
<sequence>MKRPWVFNLVFYLYFLCVFTLHAQSNIHYYFKTLDIKDGLSQNTVNTILQDKQGFMWFGTKDGLNRFDGLSFRIFKKEETDLGNNFITALYEDKAGKIWVGTDAGAFIYDPVLETFTRFDVVSNTGSVIERAVTMIGEDENNDIWISVDYQGLFHYRLQDKQLTNYLDRDEHGNKLANVTRFWFNGNTCWFSLYDDNLYYTEDNFKTKPVSFKDVDGNEPFKDDIINTRIIGSHNCMYIGSSNGLTEVNMTTRKVRRLLNYYVRDLQFKSDKELWVGTESGLYIYDLSKESHIHLTQSNEYDPYALSDNAIYSLYRDKEGGMWIGSYFGGVNYYPRQWTYFEKFYPRENIENFGRRVREFCESNDGTLWIGTEDKGLFHFDPTTGEIKRFQHPLIYHNVHGLCLDNNYLWVGTFSGGLVRIDLSTKQLKHYQKGLDANSLDANNIFSIYKTTTGDLWIGTTSGLLKYNRATDDFTRIPELTNMFVYNILEDFNGNLWLATYSNGVFRYDINSKEWKNFVYQHNDSTSLPYDKVISIYEDSQKRLWFMTQGAGFCRFNPQTEDFTRYDISKGFPCNIIYKMLEDNQGNFWLTTNNGLVCFNPDTNYKRVYTTANGLLSNQFNYQSGYKDKRGHLYFGSINGFITFDPATFVENRFIPPVVITDFFLFNKRLPVNRDNSPLKKSITCSEEIELDADQNSFSFHTAALSYQAPEMNQLIYKLEGFDQEWYTVGRNALINYSNLPYGTYLFRLKGSNSDGKWNEIERTLKIHICPPFYLSTWAYILYFLLLIISIVGVIYYFRKRNRQKHQQAMEKFEREKERELYTAKIDFFTNVAHEIRTPLTLIKSPLENVLVSQNVPGEIRDDLEIMDLNTNRLLDLVNQLLDFRKTETQKFKLNFVNCDIAESLQQIYTRFTPLARQKGLEFTIDYPKQLYASVDREGLTKIVSNLFSNAIKYSETYIHVKLLHNTIDETFVLSVCNDGNVIPLDMREKVFEPFIQYKDGMSNMVSGTGIGLALARSLAELHDGTLSMDDSVEHNCFLLTLPLNQEHTIAVMKNDRETQNILKEEPQTIQKQNRHTVLIVEDNPEMLSFVVKQLSPVYLVLTATNGVEALNVLENHTVNLVISDIMMPEMDGLELCDHIKSDLNYSHIPIILLTAKTTMQSKIDGLKSGADAYVDKPFSVEYLKVAIANLLRNREKLHAAFAHSPFVQTNTMAMTKADETFLKTLNDVTMNNMQNPDFSLDDMAGLLNMSRSSLNRKIKGLLDMTPNDYIRLERLKKAAQLLKEGECKVNEICYMVGFNTPSYFTKCFQKQFGILPKDFVK</sequence>
<dbReference type="SUPFAM" id="SSF63829">
    <property type="entry name" value="Calcium-dependent phosphotriesterase"/>
    <property type="match status" value="2"/>
</dbReference>
<dbReference type="Proteomes" id="UP000033035">
    <property type="component" value="Unassembled WGS sequence"/>
</dbReference>
<dbReference type="InterPro" id="IPR011006">
    <property type="entry name" value="CheY-like_superfamily"/>
</dbReference>
<dbReference type="InterPro" id="IPR009057">
    <property type="entry name" value="Homeodomain-like_sf"/>
</dbReference>
<dbReference type="InterPro" id="IPR001789">
    <property type="entry name" value="Sig_transdc_resp-reg_receiver"/>
</dbReference>
<dbReference type="SMART" id="SM00388">
    <property type="entry name" value="HisKA"/>
    <property type="match status" value="1"/>
</dbReference>
<dbReference type="Gene3D" id="1.10.287.130">
    <property type="match status" value="1"/>
</dbReference>
<dbReference type="HOGENOM" id="CLU_000445_28_1_10"/>
<name>A0A0F5JPQ0_9BACT</name>
<comment type="caution">
    <text evidence="12">The sequence shown here is derived from an EMBL/GenBank/DDBJ whole genome shotgun (WGS) entry which is preliminary data.</text>
</comment>
<keyword evidence="8" id="KW-0812">Transmembrane</keyword>
<evidence type="ECO:0000256" key="5">
    <source>
        <dbReference type="ARBA" id="ARBA00023125"/>
    </source>
</evidence>
<dbReference type="Pfam" id="PF00072">
    <property type="entry name" value="Response_reg"/>
    <property type="match status" value="1"/>
</dbReference>
<dbReference type="InterPro" id="IPR004358">
    <property type="entry name" value="Sig_transdc_His_kin-like_C"/>
</dbReference>
<evidence type="ECO:0000256" key="8">
    <source>
        <dbReference type="SAM" id="Phobius"/>
    </source>
</evidence>
<dbReference type="PROSITE" id="PS50110">
    <property type="entry name" value="RESPONSE_REGULATORY"/>
    <property type="match status" value="1"/>
</dbReference>
<proteinExistence type="predicted"/>
<keyword evidence="8" id="KW-1133">Transmembrane helix</keyword>
<dbReference type="InterPro" id="IPR018060">
    <property type="entry name" value="HTH_AraC"/>
</dbReference>
<protein>
    <recommendedName>
        <fullName evidence="2">histidine kinase</fullName>
        <ecNumber evidence="2">2.7.13.3</ecNumber>
    </recommendedName>
</protein>
<dbReference type="Pfam" id="PF12833">
    <property type="entry name" value="HTH_18"/>
    <property type="match status" value="1"/>
</dbReference>
<evidence type="ECO:0000259" key="11">
    <source>
        <dbReference type="PROSITE" id="PS50110"/>
    </source>
</evidence>
<dbReference type="FunFam" id="1.10.287.130:FF:000045">
    <property type="entry name" value="Two-component system sensor histidine kinase/response regulator"/>
    <property type="match status" value="1"/>
</dbReference>
<dbReference type="InterPro" id="IPR018062">
    <property type="entry name" value="HTH_AraC-typ_CS"/>
</dbReference>
<dbReference type="CDD" id="cd00075">
    <property type="entry name" value="HATPase"/>
    <property type="match status" value="1"/>
</dbReference>
<dbReference type="InterPro" id="IPR011047">
    <property type="entry name" value="Quinoprotein_ADH-like_sf"/>
</dbReference>
<dbReference type="SMART" id="SM00342">
    <property type="entry name" value="HTH_ARAC"/>
    <property type="match status" value="1"/>
</dbReference>
<evidence type="ECO:0000259" key="9">
    <source>
        <dbReference type="PROSITE" id="PS01124"/>
    </source>
</evidence>
<dbReference type="InterPro" id="IPR003594">
    <property type="entry name" value="HATPase_dom"/>
</dbReference>
<dbReference type="Gene3D" id="1.10.10.60">
    <property type="entry name" value="Homeodomain-like"/>
    <property type="match status" value="2"/>
</dbReference>
<evidence type="ECO:0000256" key="7">
    <source>
        <dbReference type="PROSITE-ProRule" id="PRU00169"/>
    </source>
</evidence>
<dbReference type="CDD" id="cd17574">
    <property type="entry name" value="REC_OmpR"/>
    <property type="match status" value="1"/>
</dbReference>
<dbReference type="PROSITE" id="PS50109">
    <property type="entry name" value="HIS_KIN"/>
    <property type="match status" value="1"/>
</dbReference>
<dbReference type="PANTHER" id="PTHR43547:SF2">
    <property type="entry name" value="HYBRID SIGNAL TRANSDUCTION HISTIDINE KINASE C"/>
    <property type="match status" value="1"/>
</dbReference>
<dbReference type="SUPFAM" id="SSF55874">
    <property type="entry name" value="ATPase domain of HSP90 chaperone/DNA topoisomerase II/histidine kinase"/>
    <property type="match status" value="1"/>
</dbReference>
<dbReference type="InterPro" id="IPR003661">
    <property type="entry name" value="HisK_dim/P_dom"/>
</dbReference>
<feature type="modified residue" description="4-aspartylphosphate" evidence="7">
    <location>
        <position position="1125"/>
    </location>
</feature>
<dbReference type="Pfam" id="PF02518">
    <property type="entry name" value="HATPase_c"/>
    <property type="match status" value="1"/>
</dbReference>
<dbReference type="SUPFAM" id="SSF47384">
    <property type="entry name" value="Homodimeric domain of signal transducing histidine kinase"/>
    <property type="match status" value="1"/>
</dbReference>
<dbReference type="InterPro" id="IPR036097">
    <property type="entry name" value="HisK_dim/P_sf"/>
</dbReference>
<keyword evidence="3 7" id="KW-0597">Phosphoprotein</keyword>
<dbReference type="InterPro" id="IPR011110">
    <property type="entry name" value="Reg_prop"/>
</dbReference>
<dbReference type="EC" id="2.7.13.3" evidence="2"/>
<dbReference type="FunFam" id="2.130.10.10:FF:000895">
    <property type="entry name" value="Two-component system sensor histidine kinase/response regulator"/>
    <property type="match status" value="1"/>
</dbReference>
<evidence type="ECO:0000313" key="12">
    <source>
        <dbReference type="EMBL" id="KKB59555.1"/>
    </source>
</evidence>
<dbReference type="SMART" id="SM00448">
    <property type="entry name" value="REC"/>
    <property type="match status" value="1"/>
</dbReference>
<dbReference type="STRING" id="1203610.HMPREF1536_00536"/>
<dbReference type="Pfam" id="PF00512">
    <property type="entry name" value="HisKA"/>
    <property type="match status" value="1"/>
</dbReference>
<dbReference type="SUPFAM" id="SSF50998">
    <property type="entry name" value="Quinoprotein alcohol dehydrogenase-like"/>
    <property type="match status" value="1"/>
</dbReference>
<dbReference type="InterPro" id="IPR011123">
    <property type="entry name" value="Y_Y_Y"/>
</dbReference>
<dbReference type="PRINTS" id="PR00344">
    <property type="entry name" value="BCTRLSENSOR"/>
</dbReference>
<keyword evidence="8" id="KW-0472">Membrane</keyword>
<dbReference type="FunFam" id="3.40.50.2300:FF:000138">
    <property type="entry name" value="Two-component system sensor histidine kinase/response regulator"/>
    <property type="match status" value="1"/>
</dbReference>
<feature type="transmembrane region" description="Helical" evidence="8">
    <location>
        <begin position="778"/>
        <end position="798"/>
    </location>
</feature>
<feature type="domain" description="Response regulatory" evidence="11">
    <location>
        <begin position="1077"/>
        <end position="1192"/>
    </location>
</feature>
<evidence type="ECO:0000259" key="10">
    <source>
        <dbReference type="PROSITE" id="PS50109"/>
    </source>
</evidence>
<feature type="domain" description="HTH araC/xylS-type" evidence="9">
    <location>
        <begin position="1224"/>
        <end position="1322"/>
    </location>
</feature>
<dbReference type="InterPro" id="IPR013783">
    <property type="entry name" value="Ig-like_fold"/>
</dbReference>
<dbReference type="InterPro" id="IPR015943">
    <property type="entry name" value="WD40/YVTN_repeat-like_dom_sf"/>
</dbReference>
<evidence type="ECO:0000256" key="1">
    <source>
        <dbReference type="ARBA" id="ARBA00000085"/>
    </source>
</evidence>
<keyword evidence="6" id="KW-0804">Transcription</keyword>
<dbReference type="SUPFAM" id="SSF46689">
    <property type="entry name" value="Homeodomain-like"/>
    <property type="match status" value="1"/>
</dbReference>
<dbReference type="FunFam" id="2.60.40.10:FF:000791">
    <property type="entry name" value="Two-component system sensor histidine kinase/response regulator"/>
    <property type="match status" value="1"/>
</dbReference>
<dbReference type="SUPFAM" id="SSF52172">
    <property type="entry name" value="CheY-like"/>
    <property type="match status" value="1"/>
</dbReference>
<evidence type="ECO:0000256" key="4">
    <source>
        <dbReference type="ARBA" id="ARBA00023015"/>
    </source>
</evidence>
<reference evidence="12 13" key="1">
    <citation type="submission" date="2013-04" db="EMBL/GenBank/DDBJ databases">
        <title>The Genome Sequence of Parabacteroides gordonii DSM 23371.</title>
        <authorList>
            <consortium name="The Broad Institute Genomics Platform"/>
            <person name="Earl A."/>
            <person name="Ward D."/>
            <person name="Feldgarden M."/>
            <person name="Gevers D."/>
            <person name="Martens E."/>
            <person name="Sakamoto M."/>
            <person name="Benno Y."/>
            <person name="Suzuki N."/>
            <person name="Matsunaga N."/>
            <person name="Koshihara K."/>
            <person name="Seki M."/>
            <person name="Komiya H."/>
            <person name="Walker B."/>
            <person name="Young S."/>
            <person name="Zeng Q."/>
            <person name="Gargeya S."/>
            <person name="Fitzgerald M."/>
            <person name="Haas B."/>
            <person name="Abouelleil A."/>
            <person name="Allen A.W."/>
            <person name="Alvarado L."/>
            <person name="Arachchi H.M."/>
            <person name="Berlin A.M."/>
            <person name="Chapman S.B."/>
            <person name="Gainer-Dewar J."/>
            <person name="Goldberg J."/>
            <person name="Griggs A."/>
            <person name="Gujja S."/>
            <person name="Hansen M."/>
            <person name="Howarth C."/>
            <person name="Imamovic A."/>
            <person name="Ireland A."/>
            <person name="Larimer J."/>
            <person name="McCowan C."/>
            <person name="Murphy C."/>
            <person name="Pearson M."/>
            <person name="Poon T.W."/>
            <person name="Priest M."/>
            <person name="Roberts A."/>
            <person name="Saif S."/>
            <person name="Shea T."/>
            <person name="Sisk P."/>
            <person name="Sykes S."/>
            <person name="Wortman J."/>
            <person name="Nusbaum C."/>
            <person name="Birren B."/>
        </authorList>
    </citation>
    <scope>NUCLEOTIDE SEQUENCE [LARGE SCALE GENOMIC DNA]</scope>
    <source>
        <strain evidence="12 13">MS-1</strain>
    </source>
</reference>
<dbReference type="PANTHER" id="PTHR43547">
    <property type="entry name" value="TWO-COMPONENT HISTIDINE KINASE"/>
    <property type="match status" value="1"/>
</dbReference>
<dbReference type="EMBL" id="AQHW01000003">
    <property type="protein sequence ID" value="KKB59555.1"/>
    <property type="molecule type" value="Genomic_DNA"/>
</dbReference>
<dbReference type="PATRIC" id="fig|1203610.3.peg.554"/>
<dbReference type="GO" id="GO:0003700">
    <property type="term" value="F:DNA-binding transcription factor activity"/>
    <property type="evidence" value="ECO:0007669"/>
    <property type="project" value="InterPro"/>
</dbReference>
<dbReference type="CDD" id="cd00082">
    <property type="entry name" value="HisKA"/>
    <property type="match status" value="1"/>
</dbReference>
<dbReference type="PROSITE" id="PS01124">
    <property type="entry name" value="HTH_ARAC_FAMILY_2"/>
    <property type="match status" value="1"/>
</dbReference>
<keyword evidence="13" id="KW-1185">Reference proteome</keyword>
<dbReference type="Pfam" id="PF07495">
    <property type="entry name" value="Y_Y_Y"/>
    <property type="match status" value="1"/>
</dbReference>
<dbReference type="GO" id="GO:0043565">
    <property type="term" value="F:sequence-specific DNA binding"/>
    <property type="evidence" value="ECO:0007669"/>
    <property type="project" value="InterPro"/>
</dbReference>
<evidence type="ECO:0000313" key="13">
    <source>
        <dbReference type="Proteomes" id="UP000033035"/>
    </source>
</evidence>
<evidence type="ECO:0000256" key="6">
    <source>
        <dbReference type="ARBA" id="ARBA00023163"/>
    </source>
</evidence>
<dbReference type="PROSITE" id="PS00041">
    <property type="entry name" value="HTH_ARAC_FAMILY_1"/>
    <property type="match status" value="1"/>
</dbReference>
<evidence type="ECO:0000256" key="2">
    <source>
        <dbReference type="ARBA" id="ARBA00012438"/>
    </source>
</evidence>
<dbReference type="InterPro" id="IPR036890">
    <property type="entry name" value="HATPase_C_sf"/>
</dbReference>
<comment type="catalytic activity">
    <reaction evidence="1">
        <text>ATP + protein L-histidine = ADP + protein N-phospho-L-histidine.</text>
        <dbReference type="EC" id="2.7.13.3"/>
    </reaction>
</comment>
<dbReference type="SMART" id="SM00387">
    <property type="entry name" value="HATPase_c"/>
    <property type="match status" value="1"/>
</dbReference>
<dbReference type="GO" id="GO:0000155">
    <property type="term" value="F:phosphorelay sensor kinase activity"/>
    <property type="evidence" value="ECO:0007669"/>
    <property type="project" value="InterPro"/>
</dbReference>
<keyword evidence="4" id="KW-0805">Transcription regulation</keyword>
<dbReference type="Gene3D" id="2.60.40.10">
    <property type="entry name" value="Immunoglobulins"/>
    <property type="match status" value="1"/>
</dbReference>
<dbReference type="Pfam" id="PF07494">
    <property type="entry name" value="Reg_prop"/>
    <property type="match status" value="7"/>
</dbReference>